<protein>
    <submittedName>
        <fullName evidence="1">Uncharacterized protein</fullName>
    </submittedName>
</protein>
<gene>
    <name evidence="1" type="ORF">F0L68_41130</name>
</gene>
<proteinExistence type="predicted"/>
<accession>A0A5B2W2Q5</accession>
<name>A0A5B2W2Q5_9PSEU</name>
<reference evidence="1 2" key="1">
    <citation type="submission" date="2019-09" db="EMBL/GenBank/DDBJ databases">
        <title>Goodfellowia gen. nov., a new genus of the Pseudonocardineae related to Actinoalloteichus, containing Goodfellowia coeruleoviolacea gen. nov., comb. nov. gen. nov., comb. nov.</title>
        <authorList>
            <person name="Labeda D."/>
        </authorList>
    </citation>
    <scope>NUCLEOTIDE SEQUENCE [LARGE SCALE GENOMIC DNA]</scope>
    <source>
        <strain evidence="1 2">AN110305</strain>
    </source>
</reference>
<evidence type="ECO:0000313" key="2">
    <source>
        <dbReference type="Proteomes" id="UP000323454"/>
    </source>
</evidence>
<dbReference type="OrthoDB" id="3694140at2"/>
<dbReference type="RefSeq" id="WP_149855338.1">
    <property type="nucleotide sequence ID" value="NZ_VUOB01000179.1"/>
</dbReference>
<evidence type="ECO:0000313" key="1">
    <source>
        <dbReference type="EMBL" id="KAA2245891.1"/>
    </source>
</evidence>
<reference evidence="1 2" key="2">
    <citation type="submission" date="2019-09" db="EMBL/GenBank/DDBJ databases">
        <authorList>
            <person name="Jin C."/>
        </authorList>
    </citation>
    <scope>NUCLEOTIDE SEQUENCE [LARGE SCALE GENOMIC DNA]</scope>
    <source>
        <strain evidence="1 2">AN110305</strain>
    </source>
</reference>
<keyword evidence="2" id="KW-1185">Reference proteome</keyword>
<sequence length="103" mass="10981">MSHLLVLTDQQRVHLAVAEADTARLVELLRDARTQGLTGLQWQVASSLACGVADQAQRIADLAADGAGRVWGTCARLLRDTAARFELWADLAEVGSDASRPAA</sequence>
<dbReference type="Proteomes" id="UP000323454">
    <property type="component" value="Unassembled WGS sequence"/>
</dbReference>
<dbReference type="AlphaFoldDB" id="A0A5B2W2Q5"/>
<dbReference type="EMBL" id="VUOB01000179">
    <property type="protein sequence ID" value="KAA2245891.1"/>
    <property type="molecule type" value="Genomic_DNA"/>
</dbReference>
<organism evidence="1 2">
    <name type="scientific">Solihabitans fulvus</name>
    <dbReference type="NCBI Taxonomy" id="1892852"/>
    <lineage>
        <taxon>Bacteria</taxon>
        <taxon>Bacillati</taxon>
        <taxon>Actinomycetota</taxon>
        <taxon>Actinomycetes</taxon>
        <taxon>Pseudonocardiales</taxon>
        <taxon>Pseudonocardiaceae</taxon>
        <taxon>Solihabitans</taxon>
    </lineage>
</organism>
<comment type="caution">
    <text evidence="1">The sequence shown here is derived from an EMBL/GenBank/DDBJ whole genome shotgun (WGS) entry which is preliminary data.</text>
</comment>